<dbReference type="RefSeq" id="WP_124941762.1">
    <property type="nucleotide sequence ID" value="NZ_CP033578.1"/>
</dbReference>
<accession>A0A3G4VIQ4</accession>
<dbReference type="InterPro" id="IPR037185">
    <property type="entry name" value="EmrE-like"/>
</dbReference>
<evidence type="ECO:0000313" key="2">
    <source>
        <dbReference type="EMBL" id="AYV24089.1"/>
    </source>
</evidence>
<dbReference type="Gene3D" id="1.10.3730.20">
    <property type="match status" value="1"/>
</dbReference>
<dbReference type="SUPFAM" id="SSF103481">
    <property type="entry name" value="Multidrug resistance efflux transporter EmrE"/>
    <property type="match status" value="2"/>
</dbReference>
<organism evidence="2 3">
    <name type="scientific">Vibrio mediterranei</name>
    <dbReference type="NCBI Taxonomy" id="689"/>
    <lineage>
        <taxon>Bacteria</taxon>
        <taxon>Pseudomonadati</taxon>
        <taxon>Pseudomonadota</taxon>
        <taxon>Gammaproteobacteria</taxon>
        <taxon>Vibrionales</taxon>
        <taxon>Vibrionaceae</taxon>
        <taxon>Vibrio</taxon>
    </lineage>
</organism>
<feature type="transmembrane region" description="Helical" evidence="1">
    <location>
        <begin position="120"/>
        <end position="137"/>
    </location>
</feature>
<name>A0A3G4VIQ4_9VIBR</name>
<dbReference type="Proteomes" id="UP000279760">
    <property type="component" value="Chromosome 2"/>
</dbReference>
<feature type="transmembrane region" description="Helical" evidence="1">
    <location>
        <begin position="149"/>
        <end position="170"/>
    </location>
</feature>
<evidence type="ECO:0000256" key="1">
    <source>
        <dbReference type="SAM" id="Phobius"/>
    </source>
</evidence>
<dbReference type="InterPro" id="IPR017725">
    <property type="entry name" value="Phosphonate_util-assoc_TM_put"/>
</dbReference>
<keyword evidence="1" id="KW-0472">Membrane</keyword>
<feature type="transmembrane region" description="Helical" evidence="1">
    <location>
        <begin position="280"/>
        <end position="298"/>
    </location>
</feature>
<reference evidence="2 3" key="1">
    <citation type="submission" date="2018-11" db="EMBL/GenBank/DDBJ databases">
        <title>Complete Genome Sequence of Vbrio mediterranei 117-T6: a Potential Pathogen Bacteria Isolated from the Conchocelis of Pyropia.</title>
        <authorList>
            <person name="Liu Q."/>
        </authorList>
    </citation>
    <scope>NUCLEOTIDE SEQUENCE [LARGE SCALE GENOMIC DNA]</scope>
    <source>
        <strain evidence="2 3">117-T6</strain>
    </source>
</reference>
<keyword evidence="1" id="KW-1133">Transmembrane helix</keyword>
<dbReference type="AlphaFoldDB" id="A0A3G4VIQ4"/>
<feature type="transmembrane region" description="Helical" evidence="1">
    <location>
        <begin position="231"/>
        <end position="247"/>
    </location>
</feature>
<dbReference type="NCBIfam" id="TIGR03340">
    <property type="entry name" value="phn_DUF6"/>
    <property type="match status" value="1"/>
</dbReference>
<dbReference type="EMBL" id="CP033578">
    <property type="protein sequence ID" value="AYV24089.1"/>
    <property type="molecule type" value="Genomic_DNA"/>
</dbReference>
<keyword evidence="1" id="KW-0812">Transmembrane</keyword>
<protein>
    <submittedName>
        <fullName evidence="2">Multidrug transporter</fullName>
    </submittedName>
</protein>
<feature type="transmembrane region" description="Helical" evidence="1">
    <location>
        <begin position="253"/>
        <end position="275"/>
    </location>
</feature>
<feature type="transmembrane region" description="Helical" evidence="1">
    <location>
        <begin position="94"/>
        <end position="114"/>
    </location>
</feature>
<sequence length="299" mass="32578">MTLYAALLVIFSALLHAGWNILGKSNTGSGYSFTLGASIAPLILLSPYIIWCISVIGFDSLDGYFWLLVTLSGIGQAIYLIGLIKAYDAGDIGVIYPIARALPVLMVGIGTVFIGQSLSPNAWIGFVVLTLGCLLIPMRHIKDLRLGSYLNLGVFWSCIAAIGTTIYSIIDKQALTWLQLETSGLTKVQVAIFYLGVQFAAIAFVLVAWLLATNKRSELALTWQHRYRSSIAGIMMGLTYGVVLYAMTMVDNVSYVVAMRQVSIVFGLLMGIWFLNEKWLYTRGIGVTLVLVGLVVALT</sequence>
<proteinExistence type="predicted"/>
<evidence type="ECO:0000313" key="3">
    <source>
        <dbReference type="Proteomes" id="UP000279760"/>
    </source>
</evidence>
<feature type="transmembrane region" description="Helical" evidence="1">
    <location>
        <begin position="64"/>
        <end position="82"/>
    </location>
</feature>
<feature type="transmembrane region" description="Helical" evidence="1">
    <location>
        <begin position="6"/>
        <end position="23"/>
    </location>
</feature>
<gene>
    <name evidence="2" type="ORF">ECB94_22745</name>
</gene>
<feature type="transmembrane region" description="Helical" evidence="1">
    <location>
        <begin position="190"/>
        <end position="211"/>
    </location>
</feature>
<feature type="transmembrane region" description="Helical" evidence="1">
    <location>
        <begin position="35"/>
        <end position="58"/>
    </location>
</feature>